<dbReference type="InterPro" id="IPR050598">
    <property type="entry name" value="AminoAcid_Transporter"/>
</dbReference>
<proteinExistence type="predicted"/>
<sequence>MSLGLALLVWLVGGLITLMSGICFAELGAMMPKAGGSYVYLREAYGERVAFLSGFTNFVLGSSGSNAALAVAFSAALSSLMPMAGFAQKIVAIVMIVLLTVVNVYGVKLGSMVQNVFMVLKMLPIFAILIAGLLFGKETPNLSLMPASSPSIGKILGMVAFGVIATMWAYEGWTNLNTIAEEIKKPKKNLPLAIIVSITGVAVLYVLFNYAIYRVLPYDTITAMINGGDYYLGTAAAKTLFGSTGQIIVGSAMILAIFNSLNGCIMVFPRSYYAMARDGAFFKGMAKLHPTYKTPVNALVVSAAVSILLVLSRDLGQLTSLVAICGILFNGLTFYSVILLRKKYPTLERPYKVWGYPVLIILVCLVMVGLVINTFVEDPVTSLWGFLVPIVGLVVYELGFKKSREKYLAQKEEEEE</sequence>
<evidence type="ECO:0000313" key="6">
    <source>
        <dbReference type="EMBL" id="MPM84196.1"/>
    </source>
</evidence>
<accession>A0A645D494</accession>
<feature type="transmembrane region" description="Helical" evidence="5">
    <location>
        <begin position="382"/>
        <end position="400"/>
    </location>
</feature>
<feature type="transmembrane region" description="Helical" evidence="5">
    <location>
        <begin position="318"/>
        <end position="341"/>
    </location>
</feature>
<feature type="transmembrane region" description="Helical" evidence="5">
    <location>
        <begin position="190"/>
        <end position="212"/>
    </location>
</feature>
<comment type="caution">
    <text evidence="6">The sequence shown here is derived from an EMBL/GenBank/DDBJ whole genome shotgun (WGS) entry which is preliminary data.</text>
</comment>
<dbReference type="AlphaFoldDB" id="A0A645D494"/>
<organism evidence="6">
    <name type="scientific">bioreactor metagenome</name>
    <dbReference type="NCBI Taxonomy" id="1076179"/>
    <lineage>
        <taxon>unclassified sequences</taxon>
        <taxon>metagenomes</taxon>
        <taxon>ecological metagenomes</taxon>
    </lineage>
</organism>
<comment type="subcellular location">
    <subcellularLocation>
        <location evidence="1">Membrane</location>
        <topology evidence="1">Multi-pass membrane protein</topology>
    </subcellularLocation>
</comment>
<dbReference type="GO" id="GO:0016020">
    <property type="term" value="C:membrane"/>
    <property type="evidence" value="ECO:0007669"/>
    <property type="project" value="UniProtKB-SubCell"/>
</dbReference>
<dbReference type="PANTHER" id="PTHR11785:SF512">
    <property type="entry name" value="SOBREMESA, ISOFORM B"/>
    <property type="match status" value="1"/>
</dbReference>
<feature type="transmembrane region" description="Helical" evidence="5">
    <location>
        <begin position="247"/>
        <end position="273"/>
    </location>
</feature>
<keyword evidence="4 5" id="KW-0472">Membrane</keyword>
<dbReference type="EMBL" id="VSSQ01032808">
    <property type="protein sequence ID" value="MPM84196.1"/>
    <property type="molecule type" value="Genomic_DNA"/>
</dbReference>
<dbReference type="InterPro" id="IPR002293">
    <property type="entry name" value="AA/rel_permease1"/>
</dbReference>
<dbReference type="GO" id="GO:0015179">
    <property type="term" value="F:L-amino acid transmembrane transporter activity"/>
    <property type="evidence" value="ECO:0007669"/>
    <property type="project" value="TreeGrafter"/>
</dbReference>
<feature type="transmembrane region" description="Helical" evidence="5">
    <location>
        <begin position="353"/>
        <end position="376"/>
    </location>
</feature>
<dbReference type="Pfam" id="PF13520">
    <property type="entry name" value="AA_permease_2"/>
    <property type="match status" value="1"/>
</dbReference>
<feature type="transmembrane region" description="Helical" evidence="5">
    <location>
        <begin position="151"/>
        <end position="170"/>
    </location>
</feature>
<gene>
    <name evidence="6" type="primary">steT_12</name>
    <name evidence="6" type="ORF">SDC9_131267</name>
</gene>
<evidence type="ECO:0000256" key="2">
    <source>
        <dbReference type="ARBA" id="ARBA00022692"/>
    </source>
</evidence>
<keyword evidence="2 5" id="KW-0812">Transmembrane</keyword>
<name>A0A645D494_9ZZZZ</name>
<evidence type="ECO:0000256" key="5">
    <source>
        <dbReference type="SAM" id="Phobius"/>
    </source>
</evidence>
<dbReference type="PANTHER" id="PTHR11785">
    <property type="entry name" value="AMINO ACID TRANSPORTER"/>
    <property type="match status" value="1"/>
</dbReference>
<keyword evidence="3 5" id="KW-1133">Transmembrane helix</keyword>
<feature type="transmembrane region" description="Helical" evidence="5">
    <location>
        <begin position="294"/>
        <end position="312"/>
    </location>
</feature>
<evidence type="ECO:0000256" key="1">
    <source>
        <dbReference type="ARBA" id="ARBA00004141"/>
    </source>
</evidence>
<feature type="transmembrane region" description="Helical" evidence="5">
    <location>
        <begin position="86"/>
        <end position="106"/>
    </location>
</feature>
<protein>
    <submittedName>
        <fullName evidence="6">Serine/threonine exchanger SteT</fullName>
    </submittedName>
</protein>
<evidence type="ECO:0000256" key="3">
    <source>
        <dbReference type="ARBA" id="ARBA00022989"/>
    </source>
</evidence>
<dbReference type="PIRSF" id="PIRSF006060">
    <property type="entry name" value="AA_transporter"/>
    <property type="match status" value="1"/>
</dbReference>
<dbReference type="Gene3D" id="1.20.1740.10">
    <property type="entry name" value="Amino acid/polyamine transporter I"/>
    <property type="match status" value="1"/>
</dbReference>
<evidence type="ECO:0000256" key="4">
    <source>
        <dbReference type="ARBA" id="ARBA00023136"/>
    </source>
</evidence>
<reference evidence="6" key="1">
    <citation type="submission" date="2019-08" db="EMBL/GenBank/DDBJ databases">
        <authorList>
            <person name="Kucharzyk K."/>
            <person name="Murdoch R.W."/>
            <person name="Higgins S."/>
            <person name="Loffler F."/>
        </authorList>
    </citation>
    <scope>NUCLEOTIDE SEQUENCE</scope>
</reference>
<feature type="transmembrane region" description="Helical" evidence="5">
    <location>
        <begin position="118"/>
        <end position="136"/>
    </location>
</feature>